<feature type="region of interest" description="Disordered" evidence="7">
    <location>
        <begin position="619"/>
        <end position="638"/>
    </location>
</feature>
<evidence type="ECO:0000256" key="4">
    <source>
        <dbReference type="ARBA" id="ARBA00022989"/>
    </source>
</evidence>
<feature type="transmembrane region" description="Helical" evidence="6">
    <location>
        <begin position="320"/>
        <end position="338"/>
    </location>
</feature>
<reference evidence="8" key="1">
    <citation type="submission" date="2024-03" db="EMBL/GenBank/DDBJ databases">
        <title>WGS assembly of Saponaria officinalis var. Norfolk2.</title>
        <authorList>
            <person name="Jenkins J."/>
            <person name="Shu S."/>
            <person name="Grimwood J."/>
            <person name="Barry K."/>
            <person name="Goodstein D."/>
            <person name="Schmutz J."/>
            <person name="Leebens-Mack J."/>
            <person name="Osbourn A."/>
        </authorList>
    </citation>
    <scope>NUCLEOTIDE SEQUENCE [LARGE SCALE GENOMIC DNA]</scope>
    <source>
        <strain evidence="8">JIC</strain>
    </source>
</reference>
<keyword evidence="3 6" id="KW-0812">Transmembrane</keyword>
<feature type="transmembrane region" description="Helical" evidence="6">
    <location>
        <begin position="469"/>
        <end position="489"/>
    </location>
</feature>
<dbReference type="Proteomes" id="UP001443914">
    <property type="component" value="Unassembled WGS sequence"/>
</dbReference>
<keyword evidence="9" id="KW-1185">Reference proteome</keyword>
<comment type="subcellular location">
    <subcellularLocation>
        <location evidence="1">Membrane</location>
        <topology evidence="1">Multi-pass membrane protein</topology>
    </subcellularLocation>
</comment>
<sequence length="645" mass="69355">MTATQLCCGKASMAFTNTRERWSLTRKTTNLKSEVWSSKSCLPSSLASQKNKNVFNHSCLCADRRSLSLEAVVRCRKPYQSVCYVSSDCSVEPCDVEEPHDSVEESSVGTESGVNGVSESTSKSLDQLDSSTERSHSSQKQSQSHDVKRELIMLSLPAIASQAIDPMAQLMETAYIGRLGPVQLAAAGVSMSIFNIVSKLFNMPLLSVATSFVAEDIAKSSSGQAENTNGKPHSGQSERKQLSSVSTALLLALGIGIVEASALLLGSGPFLSLMGVSSDSPMRAPAQRFLSLRALGAPAVVLSLALQGILRGFKDTKTPVFCLGVANFAAIFLFPLFINVFQMGVTGAALATVTSQYVGSLLMLWFLSKRVVLLPPRLGDLKFGVYLKSGGFLIGRTMAVLVTMTIGTSMAARQGPLAMAAHQICLQVWLAVSLLTDALAASGQALVATSLSRGDYDTVKELTNFVLKIGIYTGVVLAIILGSSFGSLANFFTKDAEVLRIVQIGTLFVSASQPLNSLAFIFDGLHYGVSDFPYASFSMMLVGAISSAFLLYAPTVMGLPGVWLGLSLFMGLRTAAGYVRILSKNGPWWFLHASSRQHTCILQNYDPNDARAFNNRHRTKDEVNVPKKRSPREPRSNVGRMWVAC</sequence>
<dbReference type="GO" id="GO:0016020">
    <property type="term" value="C:membrane"/>
    <property type="evidence" value="ECO:0007669"/>
    <property type="project" value="UniProtKB-SubCell"/>
</dbReference>
<keyword evidence="4 6" id="KW-1133">Transmembrane helix</keyword>
<dbReference type="GO" id="GO:0009507">
    <property type="term" value="C:chloroplast"/>
    <property type="evidence" value="ECO:0007669"/>
    <property type="project" value="TreeGrafter"/>
</dbReference>
<organism evidence="8 9">
    <name type="scientific">Saponaria officinalis</name>
    <name type="common">Common soapwort</name>
    <name type="synonym">Lychnis saponaria</name>
    <dbReference type="NCBI Taxonomy" id="3572"/>
    <lineage>
        <taxon>Eukaryota</taxon>
        <taxon>Viridiplantae</taxon>
        <taxon>Streptophyta</taxon>
        <taxon>Embryophyta</taxon>
        <taxon>Tracheophyta</taxon>
        <taxon>Spermatophyta</taxon>
        <taxon>Magnoliopsida</taxon>
        <taxon>eudicotyledons</taxon>
        <taxon>Gunneridae</taxon>
        <taxon>Pentapetalae</taxon>
        <taxon>Caryophyllales</taxon>
        <taxon>Caryophyllaceae</taxon>
        <taxon>Caryophylleae</taxon>
        <taxon>Saponaria</taxon>
    </lineage>
</organism>
<evidence type="ECO:0000256" key="7">
    <source>
        <dbReference type="SAM" id="MobiDB-lite"/>
    </source>
</evidence>
<evidence type="ECO:0000256" key="2">
    <source>
        <dbReference type="ARBA" id="ARBA00010199"/>
    </source>
</evidence>
<dbReference type="NCBIfam" id="TIGR00797">
    <property type="entry name" value="matE"/>
    <property type="match status" value="1"/>
</dbReference>
<feature type="transmembrane region" description="Helical" evidence="6">
    <location>
        <begin position="344"/>
        <end position="365"/>
    </location>
</feature>
<gene>
    <name evidence="8" type="ORF">RND81_14G203600</name>
</gene>
<evidence type="ECO:0000256" key="1">
    <source>
        <dbReference type="ARBA" id="ARBA00004141"/>
    </source>
</evidence>
<comment type="caution">
    <text evidence="6">Lacks conserved residue(s) required for the propagation of feature annotation.</text>
</comment>
<evidence type="ECO:0000256" key="5">
    <source>
        <dbReference type="ARBA" id="ARBA00023136"/>
    </source>
</evidence>
<dbReference type="PANTHER" id="PTHR42893">
    <property type="entry name" value="PROTEIN DETOXIFICATION 44, CHLOROPLASTIC-RELATED"/>
    <property type="match status" value="1"/>
</dbReference>
<feature type="compositionally biased region" description="Basic and acidic residues" evidence="7">
    <location>
        <begin position="619"/>
        <end position="635"/>
    </location>
</feature>
<evidence type="ECO:0000313" key="9">
    <source>
        <dbReference type="Proteomes" id="UP001443914"/>
    </source>
</evidence>
<evidence type="ECO:0000313" key="8">
    <source>
        <dbReference type="EMBL" id="KAK9666686.1"/>
    </source>
</evidence>
<feature type="transmembrane region" description="Helical" evidence="6">
    <location>
        <begin position="248"/>
        <end position="270"/>
    </location>
</feature>
<feature type="transmembrane region" description="Helical" evidence="6">
    <location>
        <begin position="385"/>
        <end position="406"/>
    </location>
</feature>
<feature type="transmembrane region" description="Helical" evidence="6">
    <location>
        <begin position="426"/>
        <end position="448"/>
    </location>
</feature>
<dbReference type="EMBL" id="JBDFQZ010000014">
    <property type="protein sequence ID" value="KAK9666686.1"/>
    <property type="molecule type" value="Genomic_DNA"/>
</dbReference>
<comment type="similarity">
    <text evidence="2 6">Belongs to the multi antimicrobial extrusion (MATE) (TC 2.A.66.1) family.</text>
</comment>
<dbReference type="PANTHER" id="PTHR42893:SF45">
    <property type="entry name" value="PROTEIN DETOXIFICATION 45, CHLOROPLASTIC"/>
    <property type="match status" value="1"/>
</dbReference>
<feature type="region of interest" description="Disordered" evidence="7">
    <location>
        <begin position="96"/>
        <end position="146"/>
    </location>
</feature>
<comment type="caution">
    <text evidence="8">The sequence shown here is derived from an EMBL/GenBank/DDBJ whole genome shotgun (WGS) entry which is preliminary data.</text>
</comment>
<feature type="transmembrane region" description="Helical" evidence="6">
    <location>
        <begin position="290"/>
        <end position="313"/>
    </location>
</feature>
<dbReference type="CDD" id="cd13136">
    <property type="entry name" value="MATE_DinF_like"/>
    <property type="match status" value="1"/>
</dbReference>
<dbReference type="InterPro" id="IPR044644">
    <property type="entry name" value="DinF-like"/>
</dbReference>
<dbReference type="Pfam" id="PF01554">
    <property type="entry name" value="MatE"/>
    <property type="match status" value="2"/>
</dbReference>
<dbReference type="GO" id="GO:0015297">
    <property type="term" value="F:antiporter activity"/>
    <property type="evidence" value="ECO:0007669"/>
    <property type="project" value="InterPro"/>
</dbReference>
<feature type="compositionally biased region" description="Polar residues" evidence="7">
    <location>
        <begin position="121"/>
        <end position="130"/>
    </location>
</feature>
<dbReference type="AlphaFoldDB" id="A0AAW1GSE4"/>
<evidence type="ECO:0000256" key="3">
    <source>
        <dbReference type="ARBA" id="ARBA00022692"/>
    </source>
</evidence>
<feature type="compositionally biased region" description="Low complexity" evidence="7">
    <location>
        <begin position="105"/>
        <end position="120"/>
    </location>
</feature>
<protein>
    <recommendedName>
        <fullName evidence="6">Protein DETOXIFICATION</fullName>
    </recommendedName>
    <alternativeName>
        <fullName evidence="6">Multidrug and toxic compound extrusion protein</fullName>
    </alternativeName>
</protein>
<dbReference type="GO" id="GO:0042910">
    <property type="term" value="F:xenobiotic transmembrane transporter activity"/>
    <property type="evidence" value="ECO:0007669"/>
    <property type="project" value="InterPro"/>
</dbReference>
<dbReference type="InterPro" id="IPR002528">
    <property type="entry name" value="MATE_fam"/>
</dbReference>
<name>A0AAW1GSE4_SAPOF</name>
<accession>A0AAW1GSE4</accession>
<feature type="transmembrane region" description="Helical" evidence="6">
    <location>
        <begin position="559"/>
        <end position="579"/>
    </location>
</feature>
<evidence type="ECO:0000256" key="6">
    <source>
        <dbReference type="RuleBase" id="RU004914"/>
    </source>
</evidence>
<keyword evidence="5 6" id="KW-0472">Membrane</keyword>
<proteinExistence type="inferred from homology"/>